<reference evidence="3 4" key="1">
    <citation type="submission" date="2006-06" db="EMBL/GenBank/DDBJ databases">
        <authorList>
            <person name="Moran M.A."/>
            <person name="Ferriera S."/>
            <person name="Johnson J."/>
            <person name="Kravitz S."/>
            <person name="Beeson K."/>
            <person name="Sutton G."/>
            <person name="Rogers Y.-H."/>
            <person name="Friedman R."/>
            <person name="Frazier M."/>
            <person name="Venter J.C."/>
        </authorList>
    </citation>
    <scope>NUCLEOTIDE SEQUENCE [LARGE SCALE GENOMIC DNA]</scope>
    <source>
        <strain evidence="3 4">E-37</strain>
    </source>
</reference>
<keyword evidence="2" id="KW-0812">Transmembrane</keyword>
<dbReference type="NCBIfam" id="TIGR03142">
    <property type="entry name" value="cytochro_ccmI"/>
    <property type="match status" value="1"/>
</dbReference>
<gene>
    <name evidence="3" type="ORF">SSE37_24704</name>
</gene>
<dbReference type="InterPro" id="IPR011990">
    <property type="entry name" value="TPR-like_helical_dom_sf"/>
</dbReference>
<name>A3K136_SAGS3</name>
<dbReference type="AlphaFoldDB" id="A3K136"/>
<organism evidence="3 4">
    <name type="scientific">Sagittula stellata (strain ATCC 700073 / DSM 11524 / E-37)</name>
    <dbReference type="NCBI Taxonomy" id="388399"/>
    <lineage>
        <taxon>Bacteria</taxon>
        <taxon>Pseudomonadati</taxon>
        <taxon>Pseudomonadota</taxon>
        <taxon>Alphaproteobacteria</taxon>
        <taxon>Rhodobacterales</taxon>
        <taxon>Roseobacteraceae</taxon>
        <taxon>Sagittula</taxon>
    </lineage>
</organism>
<dbReference type="Proteomes" id="UP000005713">
    <property type="component" value="Unassembled WGS sequence"/>
</dbReference>
<evidence type="ECO:0000256" key="1">
    <source>
        <dbReference type="ARBA" id="ARBA00022748"/>
    </source>
</evidence>
<keyword evidence="1" id="KW-0201">Cytochrome c-type biogenesis</keyword>
<comment type="caution">
    <text evidence="3">The sequence shown here is derived from an EMBL/GenBank/DDBJ whole genome shotgun (WGS) entry which is preliminary data.</text>
</comment>
<dbReference type="RefSeq" id="WP_005857257.1">
    <property type="nucleotide sequence ID" value="NZ_AAYA01000003.1"/>
</dbReference>
<proteinExistence type="predicted"/>
<keyword evidence="2" id="KW-0472">Membrane</keyword>
<keyword evidence="4" id="KW-1185">Reference proteome</keyword>
<protein>
    <submittedName>
        <fullName evidence="3">Putative cytochrome c-type biogenesis protein, cycH</fullName>
    </submittedName>
</protein>
<dbReference type="eggNOG" id="COG4235">
    <property type="taxonomic scope" value="Bacteria"/>
</dbReference>
<evidence type="ECO:0000256" key="2">
    <source>
        <dbReference type="SAM" id="Phobius"/>
    </source>
</evidence>
<accession>A3K136</accession>
<evidence type="ECO:0000313" key="4">
    <source>
        <dbReference type="Proteomes" id="UP000005713"/>
    </source>
</evidence>
<evidence type="ECO:0000313" key="3">
    <source>
        <dbReference type="EMBL" id="EBA09501.1"/>
    </source>
</evidence>
<dbReference type="Gene3D" id="1.25.40.10">
    <property type="entry name" value="Tetratricopeptide repeat domain"/>
    <property type="match status" value="1"/>
</dbReference>
<dbReference type="GO" id="GO:0017004">
    <property type="term" value="P:cytochrome complex assembly"/>
    <property type="evidence" value="ECO:0007669"/>
    <property type="project" value="UniProtKB-KW"/>
</dbReference>
<dbReference type="InterPro" id="IPR017560">
    <property type="entry name" value="Cyt_c_biogenesis_CcmI"/>
</dbReference>
<keyword evidence="2" id="KW-1133">Transmembrane helix</keyword>
<dbReference type="EMBL" id="AAYA01000003">
    <property type="protein sequence ID" value="EBA09501.1"/>
    <property type="molecule type" value="Genomic_DNA"/>
</dbReference>
<dbReference type="SUPFAM" id="SSF48452">
    <property type="entry name" value="TPR-like"/>
    <property type="match status" value="1"/>
</dbReference>
<dbReference type="OrthoDB" id="9815847at2"/>
<feature type="transmembrane region" description="Helical" evidence="2">
    <location>
        <begin position="99"/>
        <end position="120"/>
    </location>
</feature>
<sequence>MVFWILTGAVALVVAAGLGWSVLRGTRETGPAEAFDMQVYRDQLSEIDNDAARGKIDAEEAERLRLEISRRLLSADAKAQVNDASVAQPKGVSRVTAGLLTLVLLVGGFGLYLALGVPGYRDQPLQMRLSAAADALKNRTSQADAEARLPAPMPDDAPDEYLDLVVKLRAAVEARPNELQGQILLARSEAALGNYRASYQAQQKIIELKGDQATAEDYANLADMMVLAANGYVSPEAQKALEQALGRDPENGVARFYGGLMMAQIGRPDRGFRMWRDLLSDSQPDDPWVAPLRAQIEEMAMRAGETRFQLPPLPTARGPSQSDMDAAADMTPEARQEMIRGMVNQLSERLANEGGAPEEWARLISSLAVLGDTERAGAIWTEAKTVFAGNEAALQTIRDAARSAGVSE</sequence>